<accession>A0A914ZE24</accession>
<keyword evidence="1" id="KW-1185">Reference proteome</keyword>
<evidence type="ECO:0000313" key="2">
    <source>
        <dbReference type="WBParaSite" id="PSU_v2.g9914.t1"/>
    </source>
</evidence>
<dbReference type="Proteomes" id="UP000887577">
    <property type="component" value="Unplaced"/>
</dbReference>
<dbReference type="WBParaSite" id="PSU_v2.g9914.t1">
    <property type="protein sequence ID" value="PSU_v2.g9914.t1"/>
    <property type="gene ID" value="PSU_v2.g9914"/>
</dbReference>
<sequence>MDGQKGFMITPGFTGGMASTDVSHFYNIQYPYNISVNVKVKAFRGNPYVVFQSQNIDKWINTTLTSDIKSFSENATSFGLYASEKPGEGVLLEYSFNDYFHPNPIYVNINAANPTFVMWLDDMKVNDAYTVCSSGGKLAIQVTSTIDKNALSKYRLFDSTSTLTNYTTDLNAISTSSSLNGYVPGNFKSKSGCFTLFREPGNNTYATALFSIPSIQNQNCISEGNVLQTKNHSLSSDDINLFQVGASHSGPCEMIILTSQNSLPLISIENVSVTADTYFVFKNLINQKQLFNLSSNDATSFKKVGIYSNALSIMIQAGTIMNMLAYNSNGTPF</sequence>
<evidence type="ECO:0000313" key="1">
    <source>
        <dbReference type="Proteomes" id="UP000887577"/>
    </source>
</evidence>
<dbReference type="AlphaFoldDB" id="A0A914ZE24"/>
<name>A0A914ZE24_9BILA</name>
<protein>
    <submittedName>
        <fullName evidence="2">IgGFc-binding protein N-terminal domain-containing protein</fullName>
    </submittedName>
</protein>
<organism evidence="1 2">
    <name type="scientific">Panagrolaimus superbus</name>
    <dbReference type="NCBI Taxonomy" id="310955"/>
    <lineage>
        <taxon>Eukaryota</taxon>
        <taxon>Metazoa</taxon>
        <taxon>Ecdysozoa</taxon>
        <taxon>Nematoda</taxon>
        <taxon>Chromadorea</taxon>
        <taxon>Rhabditida</taxon>
        <taxon>Tylenchina</taxon>
        <taxon>Panagrolaimomorpha</taxon>
        <taxon>Panagrolaimoidea</taxon>
        <taxon>Panagrolaimidae</taxon>
        <taxon>Panagrolaimus</taxon>
    </lineage>
</organism>
<reference evidence="2" key="1">
    <citation type="submission" date="2022-11" db="UniProtKB">
        <authorList>
            <consortium name="WormBaseParasite"/>
        </authorList>
    </citation>
    <scope>IDENTIFICATION</scope>
</reference>
<proteinExistence type="predicted"/>